<dbReference type="Pfam" id="PF05556">
    <property type="entry name" value="Calsarcin"/>
    <property type="match status" value="1"/>
</dbReference>
<evidence type="ECO:0000313" key="3">
    <source>
        <dbReference type="EMBL" id="KAG5831574.1"/>
    </source>
</evidence>
<evidence type="ECO:0000313" key="4">
    <source>
        <dbReference type="Proteomes" id="UP001044222"/>
    </source>
</evidence>
<reference evidence="3" key="1">
    <citation type="submission" date="2021-01" db="EMBL/GenBank/DDBJ databases">
        <title>A chromosome-scale assembly of European eel, Anguilla anguilla.</title>
        <authorList>
            <person name="Henkel C."/>
            <person name="Jong-Raadsen S.A."/>
            <person name="Dufour S."/>
            <person name="Weltzien F.-A."/>
            <person name="Palstra A.P."/>
            <person name="Pelster B."/>
            <person name="Spaink H.P."/>
            <person name="Van Den Thillart G.E."/>
            <person name="Jansen H."/>
            <person name="Zahm M."/>
            <person name="Klopp C."/>
            <person name="Cedric C."/>
            <person name="Louis A."/>
            <person name="Berthelot C."/>
            <person name="Parey E."/>
            <person name="Roest Crollius H."/>
            <person name="Montfort J."/>
            <person name="Robinson-Rechavi M."/>
            <person name="Bucao C."/>
            <person name="Bouchez O."/>
            <person name="Gislard M."/>
            <person name="Lluch J."/>
            <person name="Milhes M."/>
            <person name="Lampietro C."/>
            <person name="Lopez Roques C."/>
            <person name="Donnadieu C."/>
            <person name="Braasch I."/>
            <person name="Desvignes T."/>
            <person name="Postlethwait J."/>
            <person name="Bobe J."/>
            <person name="Guiguen Y."/>
            <person name="Dirks R."/>
        </authorList>
    </citation>
    <scope>NUCLEOTIDE SEQUENCE</scope>
    <source>
        <strain evidence="3">Tag_6206</strain>
        <tissue evidence="3">Liver</tissue>
    </source>
</reference>
<dbReference type="GO" id="GO:0003779">
    <property type="term" value="F:actin binding"/>
    <property type="evidence" value="ECO:0007669"/>
    <property type="project" value="TreeGrafter"/>
</dbReference>
<sequence>MPLSGTPAPNKRKKSSRIITDLSHLTQDEYSPEQEASALHLGKKIGIPKDIMLEELSLLKNKGSLMFKMRQKRVERFIYENNPDVFIGDSMDDYQKLVPSLGARWMWGVI</sequence>
<comment type="similarity">
    <text evidence="1">Belongs to the myozenin family.</text>
</comment>
<protein>
    <submittedName>
        <fullName evidence="3">Uncharacterized protein</fullName>
    </submittedName>
</protein>
<evidence type="ECO:0000256" key="1">
    <source>
        <dbReference type="ARBA" id="ARBA00009126"/>
    </source>
</evidence>
<proteinExistence type="inferred from homology"/>
<accession>A0A9D3LJT4</accession>
<dbReference type="InterPro" id="IPR008438">
    <property type="entry name" value="MYOZ"/>
</dbReference>
<name>A0A9D3LJT4_ANGAN</name>
<dbReference type="EMBL" id="JAFIRN010000018">
    <property type="protein sequence ID" value="KAG5831574.1"/>
    <property type="molecule type" value="Genomic_DNA"/>
</dbReference>
<dbReference type="Proteomes" id="UP001044222">
    <property type="component" value="Chromosome 18"/>
</dbReference>
<dbReference type="PANTHER" id="PTHR15941">
    <property type="entry name" value="MYOZENIN"/>
    <property type="match status" value="1"/>
</dbReference>
<comment type="caution">
    <text evidence="3">The sequence shown here is derived from an EMBL/GenBank/DDBJ whole genome shotgun (WGS) entry which is preliminary data.</text>
</comment>
<evidence type="ECO:0000256" key="2">
    <source>
        <dbReference type="ARBA" id="ARBA00022553"/>
    </source>
</evidence>
<dbReference type="GO" id="GO:0030018">
    <property type="term" value="C:Z disc"/>
    <property type="evidence" value="ECO:0007669"/>
    <property type="project" value="InterPro"/>
</dbReference>
<keyword evidence="4" id="KW-1185">Reference proteome</keyword>
<gene>
    <name evidence="3" type="ORF">ANANG_G00305150</name>
</gene>
<dbReference type="GO" id="GO:0015629">
    <property type="term" value="C:actin cytoskeleton"/>
    <property type="evidence" value="ECO:0007669"/>
    <property type="project" value="TreeGrafter"/>
</dbReference>
<organism evidence="3 4">
    <name type="scientific">Anguilla anguilla</name>
    <name type="common">European freshwater eel</name>
    <name type="synonym">Muraena anguilla</name>
    <dbReference type="NCBI Taxonomy" id="7936"/>
    <lineage>
        <taxon>Eukaryota</taxon>
        <taxon>Metazoa</taxon>
        <taxon>Chordata</taxon>
        <taxon>Craniata</taxon>
        <taxon>Vertebrata</taxon>
        <taxon>Euteleostomi</taxon>
        <taxon>Actinopterygii</taxon>
        <taxon>Neopterygii</taxon>
        <taxon>Teleostei</taxon>
        <taxon>Anguilliformes</taxon>
        <taxon>Anguillidae</taxon>
        <taxon>Anguilla</taxon>
    </lineage>
</organism>
<dbReference type="GO" id="GO:0031433">
    <property type="term" value="F:telethonin binding"/>
    <property type="evidence" value="ECO:0007669"/>
    <property type="project" value="TreeGrafter"/>
</dbReference>
<dbReference type="PANTHER" id="PTHR15941:SF11">
    <property type="entry name" value="MYOZENIN-1"/>
    <property type="match status" value="1"/>
</dbReference>
<dbReference type="AlphaFoldDB" id="A0A9D3LJT4"/>
<keyword evidence="2" id="KW-0597">Phosphoprotein</keyword>
<dbReference type="GO" id="GO:0051373">
    <property type="term" value="F:FATZ binding"/>
    <property type="evidence" value="ECO:0007669"/>
    <property type="project" value="TreeGrafter"/>
</dbReference>